<name>A0A1G1Y832_9BACT</name>
<dbReference type="Gene3D" id="3.40.50.2000">
    <property type="entry name" value="Glycogen Phosphorylase B"/>
    <property type="match status" value="2"/>
</dbReference>
<dbReference type="AlphaFoldDB" id="A0A1G1Y832"/>
<dbReference type="SUPFAM" id="SSF53756">
    <property type="entry name" value="UDP-Glycosyltransferase/glycogen phosphorylase"/>
    <property type="match status" value="1"/>
</dbReference>
<evidence type="ECO:0000259" key="1">
    <source>
        <dbReference type="Pfam" id="PF00534"/>
    </source>
</evidence>
<comment type="caution">
    <text evidence="3">The sequence shown here is derived from an EMBL/GenBank/DDBJ whole genome shotgun (WGS) entry which is preliminary data.</text>
</comment>
<evidence type="ECO:0000313" key="3">
    <source>
        <dbReference type="EMBL" id="OGY47727.1"/>
    </source>
</evidence>
<dbReference type="InterPro" id="IPR050194">
    <property type="entry name" value="Glycosyltransferase_grp1"/>
</dbReference>
<dbReference type="PANTHER" id="PTHR45947">
    <property type="entry name" value="SULFOQUINOVOSYL TRANSFERASE SQD2"/>
    <property type="match status" value="1"/>
</dbReference>
<proteinExistence type="predicted"/>
<dbReference type="EMBL" id="MHIG01000009">
    <property type="protein sequence ID" value="OGY47727.1"/>
    <property type="molecule type" value="Genomic_DNA"/>
</dbReference>
<dbReference type="GO" id="GO:0016758">
    <property type="term" value="F:hexosyltransferase activity"/>
    <property type="evidence" value="ECO:0007669"/>
    <property type="project" value="TreeGrafter"/>
</dbReference>
<evidence type="ECO:0000313" key="4">
    <source>
        <dbReference type="Proteomes" id="UP000178385"/>
    </source>
</evidence>
<dbReference type="InterPro" id="IPR001296">
    <property type="entry name" value="Glyco_trans_1"/>
</dbReference>
<dbReference type="Pfam" id="PF00534">
    <property type="entry name" value="Glycos_transf_1"/>
    <property type="match status" value="1"/>
</dbReference>
<dbReference type="InterPro" id="IPR028098">
    <property type="entry name" value="Glyco_trans_4-like_N"/>
</dbReference>
<organism evidence="3 4">
    <name type="scientific">Candidatus Buchananbacteria bacterium RIFCSPHIGHO2_01_FULL_47_11b</name>
    <dbReference type="NCBI Taxonomy" id="1797537"/>
    <lineage>
        <taxon>Bacteria</taxon>
        <taxon>Candidatus Buchananiibacteriota</taxon>
    </lineage>
</organism>
<feature type="domain" description="Glycosyl transferase family 1" evidence="1">
    <location>
        <begin position="124"/>
        <end position="275"/>
    </location>
</feature>
<dbReference type="Pfam" id="PF13439">
    <property type="entry name" value="Glyco_transf_4"/>
    <property type="match status" value="1"/>
</dbReference>
<accession>A0A1G1Y832</accession>
<evidence type="ECO:0000259" key="2">
    <source>
        <dbReference type="Pfam" id="PF13439"/>
    </source>
</evidence>
<reference evidence="3 4" key="1">
    <citation type="journal article" date="2016" name="Nat. Commun.">
        <title>Thousands of microbial genomes shed light on interconnected biogeochemical processes in an aquifer system.</title>
        <authorList>
            <person name="Anantharaman K."/>
            <person name="Brown C.T."/>
            <person name="Hug L.A."/>
            <person name="Sharon I."/>
            <person name="Castelle C.J."/>
            <person name="Probst A.J."/>
            <person name="Thomas B.C."/>
            <person name="Singh A."/>
            <person name="Wilkins M.J."/>
            <person name="Karaoz U."/>
            <person name="Brodie E.L."/>
            <person name="Williams K.H."/>
            <person name="Hubbard S.S."/>
            <person name="Banfield J.F."/>
        </authorList>
    </citation>
    <scope>NUCLEOTIDE SEQUENCE [LARGE SCALE GENOMIC DNA]</scope>
</reference>
<dbReference type="Proteomes" id="UP000178385">
    <property type="component" value="Unassembled WGS sequence"/>
</dbReference>
<feature type="domain" description="Glycosyltransferase subfamily 4-like N-terminal" evidence="2">
    <location>
        <begin position="8"/>
        <end position="114"/>
    </location>
</feature>
<dbReference type="PANTHER" id="PTHR45947:SF3">
    <property type="entry name" value="SULFOQUINOVOSYL TRANSFERASE SQD2"/>
    <property type="match status" value="1"/>
</dbReference>
<sequence length="298" mass="33588">MSKYFFPITALRFATQLHRQKKFDIAWAIMANQAGLAASWFKKRFPEVKYLLTLQEGDSLKSIWWRTWWMRPLYKKIYTTADTIQAISTFLADRARKYGFAKTIHVIPNGVDIAHFTRPLTNPPSPMPTVITVSRLVEKNGIDTLIQAMQFVEGQLLILGIGDQENKLRQLASSLSLQNRVSFVGHVDHRQLPGYLHQADVFVRPSRSEGLGSAFLEAMAAGLPIVATPVGGIIDFLEDDKTGLFCQVNNPRSVADAINRLLADKQLRENIAMNGSALVSERYDWNLIAQQIKKVFGI</sequence>
<protein>
    <recommendedName>
        <fullName evidence="5">Glycosyl transferase family 1 domain-containing protein</fullName>
    </recommendedName>
</protein>
<gene>
    <name evidence="3" type="ORF">A2840_01040</name>
</gene>
<evidence type="ECO:0008006" key="5">
    <source>
        <dbReference type="Google" id="ProtNLM"/>
    </source>
</evidence>